<comment type="similarity">
    <text evidence="1">Belongs to the pseudomonas-type ThrB family.</text>
</comment>
<feature type="compositionally biased region" description="Low complexity" evidence="2">
    <location>
        <begin position="179"/>
        <end position="189"/>
    </location>
</feature>
<proteinExistence type="inferred from homology"/>
<dbReference type="RefSeq" id="WP_253875863.1">
    <property type="nucleotide sequence ID" value="NZ_BAABHM010000022.1"/>
</dbReference>
<dbReference type="PANTHER" id="PTHR21064">
    <property type="entry name" value="AMINOGLYCOSIDE PHOSPHOTRANSFERASE DOMAIN-CONTAINING PROTEIN-RELATED"/>
    <property type="match status" value="1"/>
</dbReference>
<dbReference type="Pfam" id="PF01636">
    <property type="entry name" value="APH"/>
    <property type="match status" value="1"/>
</dbReference>
<dbReference type="InterPro" id="IPR050249">
    <property type="entry name" value="Pseudomonas-type_ThrB"/>
</dbReference>
<dbReference type="Proteomes" id="UP001500843">
    <property type="component" value="Unassembled WGS sequence"/>
</dbReference>
<feature type="domain" description="Aminoglycoside phosphotransferase" evidence="3">
    <location>
        <begin position="63"/>
        <end position="299"/>
    </location>
</feature>
<evidence type="ECO:0000313" key="5">
    <source>
        <dbReference type="Proteomes" id="UP001500843"/>
    </source>
</evidence>
<name>A0ABP8XY23_9MICO</name>
<dbReference type="Gene3D" id="3.90.1200.10">
    <property type="match status" value="1"/>
</dbReference>
<evidence type="ECO:0000259" key="3">
    <source>
        <dbReference type="Pfam" id="PF01636"/>
    </source>
</evidence>
<dbReference type="InterPro" id="IPR011009">
    <property type="entry name" value="Kinase-like_dom_sf"/>
</dbReference>
<dbReference type="PANTHER" id="PTHR21064:SF6">
    <property type="entry name" value="AMINOGLYCOSIDE PHOSPHOTRANSFERASE DOMAIN-CONTAINING PROTEIN"/>
    <property type="match status" value="1"/>
</dbReference>
<protein>
    <submittedName>
        <fullName evidence="4">Phosphotransferase</fullName>
    </submittedName>
</protein>
<reference evidence="5" key="1">
    <citation type="journal article" date="2019" name="Int. J. Syst. Evol. Microbiol.">
        <title>The Global Catalogue of Microorganisms (GCM) 10K type strain sequencing project: providing services to taxonomists for standard genome sequencing and annotation.</title>
        <authorList>
            <consortium name="The Broad Institute Genomics Platform"/>
            <consortium name="The Broad Institute Genome Sequencing Center for Infectious Disease"/>
            <person name="Wu L."/>
            <person name="Ma J."/>
        </authorList>
    </citation>
    <scope>NUCLEOTIDE SEQUENCE [LARGE SCALE GENOMIC DNA]</scope>
    <source>
        <strain evidence="5">JCM 17975</strain>
    </source>
</reference>
<keyword evidence="5" id="KW-1185">Reference proteome</keyword>
<dbReference type="InterPro" id="IPR002575">
    <property type="entry name" value="Aminoglycoside_PTrfase"/>
</dbReference>
<evidence type="ECO:0000256" key="2">
    <source>
        <dbReference type="SAM" id="MobiDB-lite"/>
    </source>
</evidence>
<dbReference type="EMBL" id="BAABHM010000022">
    <property type="protein sequence ID" value="GAA4715732.1"/>
    <property type="molecule type" value="Genomic_DNA"/>
</dbReference>
<evidence type="ECO:0000256" key="1">
    <source>
        <dbReference type="ARBA" id="ARBA00038240"/>
    </source>
</evidence>
<comment type="caution">
    <text evidence="4">The sequence shown here is derived from an EMBL/GenBank/DDBJ whole genome shotgun (WGS) entry which is preliminary data.</text>
</comment>
<sequence>MLPLGLSMLWETVDPEAALRERFGFDSLDAVTDWATKALDTTWGIAVAACPRMVISDQNAILWVASDRGDLVVKWSGARERFGSLDASTRLLRSLADRGIPVAAPLTAPDGLDRVVLDGPSGELSVTVLPELSGDWLDVTDRAAVLSAGACLAEVHQALGSLGAGDAFEAGPREPAPAPAGGSTAPRSGELTQTISDWLATRDHQLAPEASRRLRSLLSGAPELDDEPQLVHNDFRAANILTRDSTVVGVLDLDEVRVEHRVHDLAKASVYLGTRFTAWQPTSGDVRQALRAGYESVRPLSPAEACWFEILVVWQGLHAIPRGNDPAGWASAV</sequence>
<gene>
    <name evidence="4" type="ORF">GCM10023198_43970</name>
</gene>
<feature type="region of interest" description="Disordered" evidence="2">
    <location>
        <begin position="166"/>
        <end position="189"/>
    </location>
</feature>
<accession>A0ABP8XY23</accession>
<evidence type="ECO:0000313" key="4">
    <source>
        <dbReference type="EMBL" id="GAA4715732.1"/>
    </source>
</evidence>
<organism evidence="4 5">
    <name type="scientific">Promicromonospora umidemergens</name>
    <dbReference type="NCBI Taxonomy" id="629679"/>
    <lineage>
        <taxon>Bacteria</taxon>
        <taxon>Bacillati</taxon>
        <taxon>Actinomycetota</taxon>
        <taxon>Actinomycetes</taxon>
        <taxon>Micrococcales</taxon>
        <taxon>Promicromonosporaceae</taxon>
        <taxon>Promicromonospora</taxon>
    </lineage>
</organism>
<dbReference type="SUPFAM" id="SSF56112">
    <property type="entry name" value="Protein kinase-like (PK-like)"/>
    <property type="match status" value="1"/>
</dbReference>